<dbReference type="AlphaFoldDB" id="A0A835YJM5"/>
<keyword evidence="9" id="KW-1185">Reference proteome</keyword>
<evidence type="ECO:0000256" key="2">
    <source>
        <dbReference type="ARBA" id="ARBA00022692"/>
    </source>
</evidence>
<keyword evidence="3 7" id="KW-1133">Transmembrane helix</keyword>
<feature type="transmembrane region" description="Helical" evidence="7">
    <location>
        <begin position="81"/>
        <end position="100"/>
    </location>
</feature>
<keyword evidence="6" id="KW-0012">Acyltransferase</keyword>
<evidence type="ECO:0000256" key="6">
    <source>
        <dbReference type="ARBA" id="ARBA00023315"/>
    </source>
</evidence>
<organism evidence="8 9">
    <name type="scientific">Tribonema minus</name>
    <dbReference type="NCBI Taxonomy" id="303371"/>
    <lineage>
        <taxon>Eukaryota</taxon>
        <taxon>Sar</taxon>
        <taxon>Stramenopiles</taxon>
        <taxon>Ochrophyta</taxon>
        <taxon>PX clade</taxon>
        <taxon>Xanthophyceae</taxon>
        <taxon>Tribonematales</taxon>
        <taxon>Tribonemataceae</taxon>
        <taxon>Tribonema</taxon>
    </lineage>
</organism>
<accession>A0A835YJM5</accession>
<dbReference type="GO" id="GO:0006629">
    <property type="term" value="P:lipid metabolic process"/>
    <property type="evidence" value="ECO:0007669"/>
    <property type="project" value="UniProtKB-KW"/>
</dbReference>
<keyword evidence="2 7" id="KW-0812">Transmembrane</keyword>
<dbReference type="GO" id="GO:0016746">
    <property type="term" value="F:acyltransferase activity"/>
    <property type="evidence" value="ECO:0007669"/>
    <property type="project" value="UniProtKB-KW"/>
</dbReference>
<evidence type="ECO:0000256" key="7">
    <source>
        <dbReference type="SAM" id="Phobius"/>
    </source>
</evidence>
<dbReference type="PANTHER" id="PTHR23063:SF60">
    <property type="entry name" value="LYSOPHOSPHATIDIC ACID:OLEOYL-COA ACYLTRANSFERASE 1"/>
    <property type="match status" value="1"/>
</dbReference>
<evidence type="ECO:0000256" key="5">
    <source>
        <dbReference type="ARBA" id="ARBA00023136"/>
    </source>
</evidence>
<keyword evidence="4" id="KW-0443">Lipid metabolism</keyword>
<protein>
    <recommendedName>
        <fullName evidence="10">Phospholipid/glycerol acyltransferase domain-containing protein</fullName>
    </recommendedName>
</protein>
<evidence type="ECO:0000256" key="3">
    <source>
        <dbReference type="ARBA" id="ARBA00022989"/>
    </source>
</evidence>
<dbReference type="Proteomes" id="UP000664859">
    <property type="component" value="Unassembled WGS sequence"/>
</dbReference>
<keyword evidence="5 7" id="KW-0472">Membrane</keyword>
<sequence length="453" mass="48255">MEKFTKWQDASGVNPFIPPAPRLPRNPLLKGGRLLLGCLLALVRAPLFGLCLLCLFVAERLARPVTLMVLGLAAVATRKHYFEGAVLVGLGLTGAAVVPLTRLVRRVMFTFWSRSALAVLGIWVKEQPANLRRLGLQQGTNVEAARKRTWGGLAAPGDIIVSNYTSFAEVLYLMGRADPHFATAAAQQPPSPAAAAPPSVVVISPWKAFRHACAAAPPPPLLKPAPQALAAAAEAAGGYYAPVALFPEGAKTNGSGVLEFTERGLEGGVGDACVCVVAFSVAHPVGPFLRHLFWLSSSLSLTVMTVHIIPAESVPPVPVPADQDGSVRRSSKVMFLNVRSCTSMNFNGVDQMSNLPIALTAGGRFFFMKCEVAGSGALVQGLSRTANSRCSSAWLTIAQWTEDIRGLIATLSRSQRVALSAADATSFARYWTLLRGGQRNEAAQIADQRRKNL</sequence>
<dbReference type="EMBL" id="JAFCMP010000537">
    <property type="protein sequence ID" value="KAG5176370.1"/>
    <property type="molecule type" value="Genomic_DNA"/>
</dbReference>
<dbReference type="PANTHER" id="PTHR23063">
    <property type="entry name" value="PHOSPHOLIPID ACYLTRANSFERASE"/>
    <property type="match status" value="1"/>
</dbReference>
<evidence type="ECO:0000256" key="1">
    <source>
        <dbReference type="ARBA" id="ARBA00022679"/>
    </source>
</evidence>
<evidence type="ECO:0000256" key="4">
    <source>
        <dbReference type="ARBA" id="ARBA00023098"/>
    </source>
</evidence>
<reference evidence="8" key="1">
    <citation type="submission" date="2021-02" db="EMBL/GenBank/DDBJ databases">
        <title>First Annotated Genome of the Yellow-green Alga Tribonema minus.</title>
        <authorList>
            <person name="Mahan K.M."/>
        </authorList>
    </citation>
    <scope>NUCLEOTIDE SEQUENCE</scope>
    <source>
        <strain evidence="8">UTEX B ZZ1240</strain>
    </source>
</reference>
<proteinExistence type="predicted"/>
<feature type="transmembrane region" description="Helical" evidence="7">
    <location>
        <begin position="34"/>
        <end position="58"/>
    </location>
</feature>
<dbReference type="OrthoDB" id="272512at2759"/>
<keyword evidence="1" id="KW-0808">Transferase</keyword>
<evidence type="ECO:0000313" key="8">
    <source>
        <dbReference type="EMBL" id="KAG5176370.1"/>
    </source>
</evidence>
<comment type="caution">
    <text evidence="8">The sequence shown here is derived from an EMBL/GenBank/DDBJ whole genome shotgun (WGS) entry which is preliminary data.</text>
</comment>
<name>A0A835YJM5_9STRA</name>
<gene>
    <name evidence="8" type="ORF">JKP88DRAFT_335714</name>
</gene>
<evidence type="ECO:0008006" key="10">
    <source>
        <dbReference type="Google" id="ProtNLM"/>
    </source>
</evidence>
<evidence type="ECO:0000313" key="9">
    <source>
        <dbReference type="Proteomes" id="UP000664859"/>
    </source>
</evidence>